<evidence type="ECO:0000256" key="1">
    <source>
        <dbReference type="SAM" id="MobiDB-lite"/>
    </source>
</evidence>
<dbReference type="InterPro" id="IPR055510">
    <property type="entry name" value="DUF7083"/>
</dbReference>
<dbReference type="STRING" id="34691.A0A182XPN6"/>
<protein>
    <recommendedName>
        <fullName evidence="2">DUF7083 domain-containing protein</fullName>
    </recommendedName>
</protein>
<dbReference type="AlphaFoldDB" id="A0A182XPN6"/>
<proteinExistence type="predicted"/>
<accession>A0A182XPN6</accession>
<dbReference type="Proteomes" id="UP000076407">
    <property type="component" value="Unassembled WGS sequence"/>
</dbReference>
<evidence type="ECO:0000313" key="3">
    <source>
        <dbReference type="EnsemblMetazoa" id="AQUA011838-PA"/>
    </source>
</evidence>
<reference evidence="3" key="1">
    <citation type="submission" date="2020-05" db="UniProtKB">
        <authorList>
            <consortium name="EnsemblMetazoa"/>
        </authorList>
    </citation>
    <scope>IDENTIFICATION</scope>
    <source>
        <strain evidence="3">SANGQUA</strain>
    </source>
</reference>
<feature type="region of interest" description="Disordered" evidence="1">
    <location>
        <begin position="1"/>
        <end position="22"/>
    </location>
</feature>
<sequence>MLQQQQFAPQAQLQPAQQYQPAGPSNPELILDALANSIAEFRYEAESGVTFEAWFTRYEDLFAKDASRLGDEAKICKKRTEDLIAFSCRVNRACVEFQFASMNEETFKCLMLVCGLKDEADNDLRTRLLARIEERNDVTLEQLSAFLPSVSALQV</sequence>
<dbReference type="VEuPathDB" id="VectorBase:AQUA011838"/>
<feature type="domain" description="DUF7083" evidence="2">
    <location>
        <begin position="32"/>
        <end position="75"/>
    </location>
</feature>
<organism evidence="3 4">
    <name type="scientific">Anopheles quadriannulatus</name>
    <name type="common">Mosquito</name>
    <dbReference type="NCBI Taxonomy" id="34691"/>
    <lineage>
        <taxon>Eukaryota</taxon>
        <taxon>Metazoa</taxon>
        <taxon>Ecdysozoa</taxon>
        <taxon>Arthropoda</taxon>
        <taxon>Hexapoda</taxon>
        <taxon>Insecta</taxon>
        <taxon>Pterygota</taxon>
        <taxon>Neoptera</taxon>
        <taxon>Endopterygota</taxon>
        <taxon>Diptera</taxon>
        <taxon>Nematocera</taxon>
        <taxon>Culicoidea</taxon>
        <taxon>Culicidae</taxon>
        <taxon>Anophelinae</taxon>
        <taxon>Anopheles</taxon>
    </lineage>
</organism>
<dbReference type="Pfam" id="PF23309">
    <property type="entry name" value="DUF7083"/>
    <property type="match status" value="1"/>
</dbReference>
<name>A0A182XPN6_ANOQN</name>
<keyword evidence="4" id="KW-1185">Reference proteome</keyword>
<evidence type="ECO:0000259" key="2">
    <source>
        <dbReference type="Pfam" id="PF23309"/>
    </source>
</evidence>
<dbReference type="EnsemblMetazoa" id="AQUA011838-RA">
    <property type="protein sequence ID" value="AQUA011838-PA"/>
    <property type="gene ID" value="AQUA011838"/>
</dbReference>
<evidence type="ECO:0000313" key="4">
    <source>
        <dbReference type="Proteomes" id="UP000076407"/>
    </source>
</evidence>